<accession>A0ABT7XPW5</accession>
<dbReference type="InterPro" id="IPR010090">
    <property type="entry name" value="Phage_tape_meas"/>
</dbReference>
<dbReference type="PANTHER" id="PTHR37813">
    <property type="entry name" value="FELS-2 PROPHAGE PROTEIN"/>
    <property type="match status" value="1"/>
</dbReference>
<keyword evidence="3" id="KW-1133">Transmembrane helix</keyword>
<gene>
    <name evidence="5" type="ORF">QU481_11970</name>
</gene>
<evidence type="ECO:0000256" key="1">
    <source>
        <dbReference type="ARBA" id="ARBA00022612"/>
    </source>
</evidence>
<evidence type="ECO:0000259" key="4">
    <source>
        <dbReference type="Pfam" id="PF10145"/>
    </source>
</evidence>
<evidence type="ECO:0000256" key="2">
    <source>
        <dbReference type="SAM" id="Coils"/>
    </source>
</evidence>
<dbReference type="RefSeq" id="WP_289830243.1">
    <property type="nucleotide sequence ID" value="NZ_JAUEDK010000019.1"/>
</dbReference>
<organism evidence="5 6">
    <name type="scientific">Crenobacter oryzisoli</name>
    <dbReference type="NCBI Taxonomy" id="3056844"/>
    <lineage>
        <taxon>Bacteria</taxon>
        <taxon>Pseudomonadati</taxon>
        <taxon>Pseudomonadota</taxon>
        <taxon>Betaproteobacteria</taxon>
        <taxon>Neisseriales</taxon>
        <taxon>Neisseriaceae</taxon>
        <taxon>Crenobacter</taxon>
    </lineage>
</organism>
<protein>
    <submittedName>
        <fullName evidence="5">Phage tail tape measure protein</fullName>
    </submittedName>
</protein>
<reference evidence="5" key="1">
    <citation type="submission" date="2023-06" db="EMBL/GenBank/DDBJ databases">
        <authorList>
            <person name="Zhang S."/>
        </authorList>
    </citation>
    <scope>NUCLEOTIDE SEQUENCE</scope>
    <source>
        <strain evidence="5">SG2303</strain>
    </source>
</reference>
<comment type="caution">
    <text evidence="5">The sequence shown here is derived from an EMBL/GenBank/DDBJ whole genome shotgun (WGS) entry which is preliminary data.</text>
</comment>
<dbReference type="Gene3D" id="1.10.287.1490">
    <property type="match status" value="1"/>
</dbReference>
<keyword evidence="1" id="KW-1188">Viral release from host cell</keyword>
<keyword evidence="3" id="KW-0812">Transmembrane</keyword>
<feature type="transmembrane region" description="Helical" evidence="3">
    <location>
        <begin position="668"/>
        <end position="689"/>
    </location>
</feature>
<dbReference type="EMBL" id="JAUEDK010000019">
    <property type="protein sequence ID" value="MDN0075609.1"/>
    <property type="molecule type" value="Genomic_DNA"/>
</dbReference>
<dbReference type="Pfam" id="PF10145">
    <property type="entry name" value="PhageMin_Tail"/>
    <property type="match status" value="1"/>
</dbReference>
<keyword evidence="3" id="KW-0472">Membrane</keyword>
<evidence type="ECO:0000313" key="6">
    <source>
        <dbReference type="Proteomes" id="UP001168540"/>
    </source>
</evidence>
<feature type="coiled-coil region" evidence="2">
    <location>
        <begin position="99"/>
        <end position="126"/>
    </location>
</feature>
<proteinExistence type="predicted"/>
<feature type="transmembrane region" description="Helical" evidence="3">
    <location>
        <begin position="724"/>
        <end position="742"/>
    </location>
</feature>
<feature type="domain" description="Phage tail tape measure protein" evidence="4">
    <location>
        <begin position="244"/>
        <end position="451"/>
    </location>
</feature>
<keyword evidence="2" id="KW-0175">Coiled coil</keyword>
<sequence>MSAARSLKLEVVLKAIDKITRPIKEATTSSVGLAHTLKETRNQLKQLNSAQGQIDSFRKLARDAAITGNQLKAAQDRVRSLSQELATVDKPTAAMTRQFQQATREASALKQRSQELARNLQMARGRLEQAGISTRSLASHQQTLKQKIASTTSSLQQQEARLARVNTQQKRLAAAHASYGKLTAVRDKVAGNSAGALAAGTATGAAVMMPVREYAKAEDAATQLKVAMMGAGKKVSSDFGAINKLAVELGNRLPGTTADFQNMMTALVRQGISAKAILGGVGEAAAYLGVQLKLPFEQAADFAAKMQDATGTTEKDMMGLMDVIQRTFYVGVDSSNMLNAFAKLSPALDMIKQKGLAGAKVLAPLLAMADQQNLSGESAGNAFRKVFQRSMDAKKIAKGNKLIKAAGLDFKLDFTNGKGEFGGLDKMFNQAAQLQKLNTQQRNAVIAEIWGDDAETLQALNMLINKGKAGYDEMAKKMADQASLQERVNEQLGTLKNLWDAASGTFTNAMVNFGEAIAPELKAATEWIGSLSERMGDWAKANPTLANTLMKTAAVLAIVLTVTGALGLAVASILGPIAMAKLSLSVLGIRFGILGKGAAEAGSKVGLMRSIFNRIGSAATWVGSKIGTLRNVLTAVLGFARAFGLGLVQAFVGPVSVIAKTIFMLSRLLLTTPIGLIITGIAALAYYLWSNWEVIGPKFWGLIDQIKQAFATGWAWIKSAASSAAQFVVTLFMNWSLAGIIYRHWDSIMAFMASLPGRFTQFGTNIMQGLVGGITNGLTLVKSTIMGAGESTIAWFKEKLGIHSPSRVFAQLGGWTMAGLEQGLTDNQGGPMSAVKGIAKSLTAAGAGIALTAGSAVAGINLDTRPPIAARATTAAAPVATQPIQIIVQPAPGMSEERLAKLVAAEVERIQRKQAARGRSKLTDND</sequence>
<dbReference type="PANTHER" id="PTHR37813:SF1">
    <property type="entry name" value="FELS-2 PROPHAGE PROTEIN"/>
    <property type="match status" value="1"/>
</dbReference>
<feature type="transmembrane region" description="Helical" evidence="3">
    <location>
        <begin position="553"/>
        <end position="574"/>
    </location>
</feature>
<dbReference type="NCBIfam" id="TIGR01760">
    <property type="entry name" value="tape_meas_TP901"/>
    <property type="match status" value="1"/>
</dbReference>
<dbReference type="Proteomes" id="UP001168540">
    <property type="component" value="Unassembled WGS sequence"/>
</dbReference>
<name>A0ABT7XPW5_9NEIS</name>
<evidence type="ECO:0000313" key="5">
    <source>
        <dbReference type="EMBL" id="MDN0075609.1"/>
    </source>
</evidence>
<keyword evidence="6" id="KW-1185">Reference proteome</keyword>
<dbReference type="SUPFAM" id="SSF57997">
    <property type="entry name" value="Tropomyosin"/>
    <property type="match status" value="1"/>
</dbReference>
<evidence type="ECO:0000256" key="3">
    <source>
        <dbReference type="SAM" id="Phobius"/>
    </source>
</evidence>